<dbReference type="AlphaFoldDB" id="A0A518GKB7"/>
<dbReference type="PROSITE" id="PS51257">
    <property type="entry name" value="PROKAR_LIPOPROTEIN"/>
    <property type="match status" value="1"/>
</dbReference>
<feature type="transmembrane region" description="Helical" evidence="1">
    <location>
        <begin position="92"/>
        <end position="113"/>
    </location>
</feature>
<keyword evidence="1" id="KW-1133">Transmembrane helix</keyword>
<evidence type="ECO:0000313" key="3">
    <source>
        <dbReference type="Proteomes" id="UP000315349"/>
    </source>
</evidence>
<reference evidence="2 3" key="1">
    <citation type="submission" date="2019-02" db="EMBL/GenBank/DDBJ databases">
        <title>Deep-cultivation of Planctomycetes and their phenomic and genomic characterization uncovers novel biology.</title>
        <authorList>
            <person name="Wiegand S."/>
            <person name="Jogler M."/>
            <person name="Boedeker C."/>
            <person name="Pinto D."/>
            <person name="Vollmers J."/>
            <person name="Rivas-Marin E."/>
            <person name="Kohn T."/>
            <person name="Peeters S.H."/>
            <person name="Heuer A."/>
            <person name="Rast P."/>
            <person name="Oberbeckmann S."/>
            <person name="Bunk B."/>
            <person name="Jeske O."/>
            <person name="Meyerdierks A."/>
            <person name="Storesund J.E."/>
            <person name="Kallscheuer N."/>
            <person name="Luecker S."/>
            <person name="Lage O.M."/>
            <person name="Pohl T."/>
            <person name="Merkel B.J."/>
            <person name="Hornburger P."/>
            <person name="Mueller R.-W."/>
            <person name="Bruemmer F."/>
            <person name="Labrenz M."/>
            <person name="Spormann A.M."/>
            <person name="Op den Camp H."/>
            <person name="Overmann J."/>
            <person name="Amann R."/>
            <person name="Jetten M.S.M."/>
            <person name="Mascher T."/>
            <person name="Medema M.H."/>
            <person name="Devos D.P."/>
            <person name="Kaster A.-K."/>
            <person name="Ovreas L."/>
            <person name="Rohde M."/>
            <person name="Galperin M.Y."/>
            <person name="Jogler C."/>
        </authorList>
    </citation>
    <scope>NUCLEOTIDE SEQUENCE [LARGE SCALE GENOMIC DNA]</scope>
    <source>
        <strain evidence="2 3">Spb1</strain>
    </source>
</reference>
<gene>
    <name evidence="2" type="ORF">Spb1_09310</name>
</gene>
<evidence type="ECO:0000313" key="2">
    <source>
        <dbReference type="EMBL" id="QDV29063.1"/>
    </source>
</evidence>
<organism evidence="2 3">
    <name type="scientific">Planctopirus ephydatiae</name>
    <dbReference type="NCBI Taxonomy" id="2528019"/>
    <lineage>
        <taxon>Bacteria</taxon>
        <taxon>Pseudomonadati</taxon>
        <taxon>Planctomycetota</taxon>
        <taxon>Planctomycetia</taxon>
        <taxon>Planctomycetales</taxon>
        <taxon>Planctomycetaceae</taxon>
        <taxon>Planctopirus</taxon>
    </lineage>
</organism>
<feature type="transmembrane region" description="Helical" evidence="1">
    <location>
        <begin position="12"/>
        <end position="37"/>
    </location>
</feature>
<feature type="transmembrane region" description="Helical" evidence="1">
    <location>
        <begin position="43"/>
        <end position="61"/>
    </location>
</feature>
<keyword evidence="1" id="KW-0812">Transmembrane</keyword>
<protein>
    <submittedName>
        <fullName evidence="2">Uncharacterized protein</fullName>
    </submittedName>
</protein>
<feature type="transmembrane region" description="Helical" evidence="1">
    <location>
        <begin position="125"/>
        <end position="146"/>
    </location>
</feature>
<name>A0A518GKB7_9PLAN</name>
<dbReference type="EMBL" id="CP036299">
    <property type="protein sequence ID" value="QDV29063.1"/>
    <property type="molecule type" value="Genomic_DNA"/>
</dbReference>
<keyword evidence="3" id="KW-1185">Reference proteome</keyword>
<proteinExistence type="predicted"/>
<sequence length="162" mass="17202">MVDLNRSRVIGLQLGLLIAAAFAGCGIVGSLLLAFGVVAWWEVLAAGLICLVPSLLALVWNEWFVVGGFHRSHADAGSAVNAGQPSPGSAQAMSALGGMGLRMGVVATGIIVLPKVIPDWQTRPFFYSVLVVYLFLMVIETAFLLYELKQLTRTSAASPESR</sequence>
<evidence type="ECO:0000256" key="1">
    <source>
        <dbReference type="SAM" id="Phobius"/>
    </source>
</evidence>
<accession>A0A518GKB7</accession>
<keyword evidence="1" id="KW-0472">Membrane</keyword>
<dbReference type="Proteomes" id="UP000315349">
    <property type="component" value="Chromosome"/>
</dbReference>
<dbReference type="KEGG" id="peh:Spb1_09310"/>